<proteinExistence type="inferred from homology"/>
<dbReference type="Gene3D" id="3.40.850.10">
    <property type="entry name" value="Kinesin motor domain"/>
    <property type="match status" value="1"/>
</dbReference>
<dbReference type="GO" id="GO:0000146">
    <property type="term" value="F:microfilament motor activity"/>
    <property type="evidence" value="ECO:0007669"/>
    <property type="project" value="TreeGrafter"/>
</dbReference>
<name>A0A8D0G5S9_SPHPU</name>
<keyword evidence="4" id="KW-0677">Repeat</keyword>
<comment type="similarity">
    <text evidence="11">Belongs to the TRAFAC class myosin-kinesin ATPase superfamily. Myosin family.</text>
</comment>
<evidence type="ECO:0000256" key="2">
    <source>
        <dbReference type="ARBA" id="ARBA00004316"/>
    </source>
</evidence>
<keyword evidence="5" id="KW-0547">Nucleotide-binding</keyword>
<dbReference type="GO" id="GO:0005524">
    <property type="term" value="F:ATP binding"/>
    <property type="evidence" value="ECO:0007669"/>
    <property type="project" value="UniProtKB-KW"/>
</dbReference>
<keyword evidence="10" id="KW-0966">Cell projection</keyword>
<dbReference type="InterPro" id="IPR027417">
    <property type="entry name" value="P-loop_NTPase"/>
</dbReference>
<dbReference type="SUPFAM" id="SSF52540">
    <property type="entry name" value="P-loop containing nucleoside triphosphate hydrolases"/>
    <property type="match status" value="1"/>
</dbReference>
<evidence type="ECO:0000256" key="10">
    <source>
        <dbReference type="ARBA" id="ARBA00023273"/>
    </source>
</evidence>
<dbReference type="GO" id="GO:0042995">
    <property type="term" value="C:cell projection"/>
    <property type="evidence" value="ECO:0007669"/>
    <property type="project" value="UniProtKB-SubCell"/>
</dbReference>
<dbReference type="InterPro" id="IPR001609">
    <property type="entry name" value="Myosin_head_motor_dom-like"/>
</dbReference>
<protein>
    <recommendedName>
        <fullName evidence="12">Myosin motor domain-containing protein</fullName>
    </recommendedName>
</protein>
<keyword evidence="9" id="KW-0206">Cytoskeleton</keyword>
<evidence type="ECO:0000256" key="8">
    <source>
        <dbReference type="ARBA" id="ARBA00023175"/>
    </source>
</evidence>
<dbReference type="PANTHER" id="PTHR46256">
    <property type="entry name" value="AGAP011099-PA"/>
    <property type="match status" value="1"/>
</dbReference>
<dbReference type="InterPro" id="IPR052409">
    <property type="entry name" value="Myosin-III_kinase_activity"/>
</dbReference>
<organism evidence="13 14">
    <name type="scientific">Sphenodon punctatus</name>
    <name type="common">Tuatara</name>
    <name type="synonym">Hatteria punctata</name>
    <dbReference type="NCBI Taxonomy" id="8508"/>
    <lineage>
        <taxon>Eukaryota</taxon>
        <taxon>Metazoa</taxon>
        <taxon>Chordata</taxon>
        <taxon>Craniata</taxon>
        <taxon>Vertebrata</taxon>
        <taxon>Euteleostomi</taxon>
        <taxon>Lepidosauria</taxon>
        <taxon>Sphenodontia</taxon>
        <taxon>Sphenodontidae</taxon>
        <taxon>Sphenodon</taxon>
    </lineage>
</organism>
<evidence type="ECO:0000313" key="14">
    <source>
        <dbReference type="Proteomes" id="UP000694392"/>
    </source>
</evidence>
<evidence type="ECO:0000256" key="9">
    <source>
        <dbReference type="ARBA" id="ARBA00023212"/>
    </source>
</evidence>
<dbReference type="Proteomes" id="UP000694392">
    <property type="component" value="Unplaced"/>
</dbReference>
<sequence>MGPLLEGAGDLAALAELDEAGLLQRLNHRFLQQQIYTYIGDILIAMNPFQSLPLYDKQVSAKYQSHARGTLPPHIFAIADRAYQAMLGQLGTSPHNQCVVIR</sequence>
<evidence type="ECO:0000259" key="12">
    <source>
        <dbReference type="PROSITE" id="PS51456"/>
    </source>
</evidence>
<dbReference type="GO" id="GO:0003779">
    <property type="term" value="F:actin binding"/>
    <property type="evidence" value="ECO:0007669"/>
    <property type="project" value="UniProtKB-KW"/>
</dbReference>
<keyword evidence="7 11" id="KW-0518">Myosin</keyword>
<evidence type="ECO:0000256" key="4">
    <source>
        <dbReference type="ARBA" id="ARBA00022737"/>
    </source>
</evidence>
<keyword evidence="8" id="KW-0505">Motor protein</keyword>
<keyword evidence="14" id="KW-1185">Reference proteome</keyword>
<evidence type="ECO:0000256" key="3">
    <source>
        <dbReference type="ARBA" id="ARBA00022490"/>
    </source>
</evidence>
<dbReference type="Ensembl" id="ENSSPUT00000001799.1">
    <property type="protein sequence ID" value="ENSSPUP00000001704.1"/>
    <property type="gene ID" value="ENSSPUG00000001319.1"/>
</dbReference>
<evidence type="ECO:0000256" key="1">
    <source>
        <dbReference type="ARBA" id="ARBA00004245"/>
    </source>
</evidence>
<dbReference type="PROSITE" id="PS51456">
    <property type="entry name" value="MYOSIN_MOTOR"/>
    <property type="match status" value="1"/>
</dbReference>
<comment type="subcellular location">
    <subcellularLocation>
        <location evidence="2">Cell projection</location>
    </subcellularLocation>
    <subcellularLocation>
        <location evidence="1">Cytoplasm</location>
        <location evidence="1">Cytoskeleton</location>
    </subcellularLocation>
</comment>
<feature type="domain" description="Myosin motor" evidence="12">
    <location>
        <begin position="6"/>
        <end position="102"/>
    </location>
</feature>
<keyword evidence="3" id="KW-0963">Cytoplasm</keyword>
<comment type="caution">
    <text evidence="11">Lacks conserved residue(s) required for the propagation of feature annotation.</text>
</comment>
<dbReference type="GO" id="GO:0016459">
    <property type="term" value="C:myosin complex"/>
    <property type="evidence" value="ECO:0007669"/>
    <property type="project" value="UniProtKB-KW"/>
</dbReference>
<dbReference type="PRINTS" id="PR00193">
    <property type="entry name" value="MYOSINHEAVY"/>
</dbReference>
<evidence type="ECO:0000313" key="13">
    <source>
        <dbReference type="Ensembl" id="ENSSPUP00000001704.1"/>
    </source>
</evidence>
<dbReference type="GO" id="GO:0004674">
    <property type="term" value="F:protein serine/threonine kinase activity"/>
    <property type="evidence" value="ECO:0007669"/>
    <property type="project" value="TreeGrafter"/>
</dbReference>
<evidence type="ECO:0000256" key="11">
    <source>
        <dbReference type="PROSITE-ProRule" id="PRU00782"/>
    </source>
</evidence>
<evidence type="ECO:0000256" key="5">
    <source>
        <dbReference type="ARBA" id="ARBA00022741"/>
    </source>
</evidence>
<accession>A0A8D0G5S9</accession>
<keyword evidence="11" id="KW-0009">Actin-binding</keyword>
<reference evidence="13" key="2">
    <citation type="submission" date="2025-09" db="UniProtKB">
        <authorList>
            <consortium name="Ensembl"/>
        </authorList>
    </citation>
    <scope>IDENTIFICATION</scope>
</reference>
<dbReference type="InterPro" id="IPR036961">
    <property type="entry name" value="Kinesin_motor_dom_sf"/>
</dbReference>
<evidence type="ECO:0000256" key="6">
    <source>
        <dbReference type="ARBA" id="ARBA00022840"/>
    </source>
</evidence>
<dbReference type="Pfam" id="PF00063">
    <property type="entry name" value="Myosin_head"/>
    <property type="match status" value="1"/>
</dbReference>
<keyword evidence="6" id="KW-0067">ATP-binding</keyword>
<dbReference type="GO" id="GO:0030832">
    <property type="term" value="P:regulation of actin filament length"/>
    <property type="evidence" value="ECO:0007669"/>
    <property type="project" value="TreeGrafter"/>
</dbReference>
<dbReference type="PANTHER" id="PTHR46256:SF5">
    <property type="entry name" value="MYOSIN-IIIB-LIKE"/>
    <property type="match status" value="1"/>
</dbReference>
<evidence type="ECO:0000256" key="7">
    <source>
        <dbReference type="ARBA" id="ARBA00023123"/>
    </source>
</evidence>
<dbReference type="AlphaFoldDB" id="A0A8D0G5S9"/>
<dbReference type="GeneTree" id="ENSGT00940000165582"/>
<dbReference type="OMA" id="KWHENDV"/>
<reference evidence="13" key="1">
    <citation type="submission" date="2025-08" db="UniProtKB">
        <authorList>
            <consortium name="Ensembl"/>
        </authorList>
    </citation>
    <scope>IDENTIFICATION</scope>
</reference>